<feature type="signal peptide" evidence="2">
    <location>
        <begin position="1"/>
        <end position="24"/>
    </location>
</feature>
<dbReference type="Gene3D" id="3.40.190.10">
    <property type="entry name" value="Periplasmic binding protein-like II"/>
    <property type="match status" value="1"/>
</dbReference>
<evidence type="ECO:0000313" key="3">
    <source>
        <dbReference type="EMBL" id="MFD0868487.1"/>
    </source>
</evidence>
<keyword evidence="4" id="KW-1185">Reference proteome</keyword>
<accession>A0ABW3D7W1</accession>
<dbReference type="PANTHER" id="PTHR43649:SF12">
    <property type="entry name" value="DIACETYLCHITOBIOSE BINDING PROTEIN DASA"/>
    <property type="match status" value="1"/>
</dbReference>
<dbReference type="SUPFAM" id="SSF53850">
    <property type="entry name" value="Periplasmic binding protein-like II"/>
    <property type="match status" value="1"/>
</dbReference>
<dbReference type="Proteomes" id="UP001597120">
    <property type="component" value="Unassembled WGS sequence"/>
</dbReference>
<sequence length="454" mass="50933">MQMHLKKSLFLFAILILIASWMTACSTDVAEPGEQPDQTSEEGGAESNGESAEEPWAYHGDPVTLKMLIWIDEITFNSRYKEQIEAQFPNIKLELISGNPVGSEFIQELIAKGEMPDINVGNPSKELVENLDFLMPIDEYIEKTNFDLSIFQEGIVDNLRSLDPLGQGHLYGLPVENSVRALFYNKDIFDLFGEPYPEDDMTWDEVLEIASRLTVNREGVQYRGLVLAPNSTPFMQLGVPGTDPQTGEIVFADDPRTKKFFELLDRYRSIPGIVNPDTKNNPDGFSDGKQNIAMWVNNSPWLELLTRVEGFNFDMAAVPTWADKPNIAPTWGALPFNITKHSKNKDAAWSVISYLASEQGQIALSQAGSPPVIKSEEAIREFTSMHVKEEYNVTAPFSQTLAKLAPYSPYDESFSDFIATKSAEFLTSDQDAVQFIRKIAEEYSVIVDEVKGRK</sequence>
<reference evidence="4" key="1">
    <citation type="journal article" date="2019" name="Int. J. Syst. Evol. Microbiol.">
        <title>The Global Catalogue of Microorganisms (GCM) 10K type strain sequencing project: providing services to taxonomists for standard genome sequencing and annotation.</title>
        <authorList>
            <consortium name="The Broad Institute Genomics Platform"/>
            <consortium name="The Broad Institute Genome Sequencing Center for Infectious Disease"/>
            <person name="Wu L."/>
            <person name="Ma J."/>
        </authorList>
    </citation>
    <scope>NUCLEOTIDE SEQUENCE [LARGE SCALE GENOMIC DNA]</scope>
    <source>
        <strain evidence="4">CCUG 57263</strain>
    </source>
</reference>
<dbReference type="InterPro" id="IPR050490">
    <property type="entry name" value="Bact_solute-bd_prot1"/>
</dbReference>
<dbReference type="Pfam" id="PF01547">
    <property type="entry name" value="SBP_bac_1"/>
    <property type="match status" value="1"/>
</dbReference>
<feature type="region of interest" description="Disordered" evidence="1">
    <location>
        <begin position="29"/>
        <end position="56"/>
    </location>
</feature>
<evidence type="ECO:0000256" key="2">
    <source>
        <dbReference type="SAM" id="SignalP"/>
    </source>
</evidence>
<feature type="chain" id="PRO_5045221625" evidence="2">
    <location>
        <begin position="25"/>
        <end position="454"/>
    </location>
</feature>
<organism evidence="3 4">
    <name type="scientific">Paenibacillus residui</name>
    <dbReference type="NCBI Taxonomy" id="629724"/>
    <lineage>
        <taxon>Bacteria</taxon>
        <taxon>Bacillati</taxon>
        <taxon>Bacillota</taxon>
        <taxon>Bacilli</taxon>
        <taxon>Bacillales</taxon>
        <taxon>Paenibacillaceae</taxon>
        <taxon>Paenibacillus</taxon>
    </lineage>
</organism>
<proteinExistence type="predicted"/>
<dbReference type="EMBL" id="JBHTIU010000013">
    <property type="protein sequence ID" value="MFD0868487.1"/>
    <property type="molecule type" value="Genomic_DNA"/>
</dbReference>
<dbReference type="RefSeq" id="WP_379286494.1">
    <property type="nucleotide sequence ID" value="NZ_JBHTIU010000013.1"/>
</dbReference>
<name>A0ABW3D7W1_9BACL</name>
<dbReference type="InterPro" id="IPR006059">
    <property type="entry name" value="SBP"/>
</dbReference>
<evidence type="ECO:0000256" key="1">
    <source>
        <dbReference type="SAM" id="MobiDB-lite"/>
    </source>
</evidence>
<comment type="caution">
    <text evidence="3">The sequence shown here is derived from an EMBL/GenBank/DDBJ whole genome shotgun (WGS) entry which is preliminary data.</text>
</comment>
<gene>
    <name evidence="3" type="ORF">ACFQ03_04955</name>
</gene>
<evidence type="ECO:0000313" key="4">
    <source>
        <dbReference type="Proteomes" id="UP001597120"/>
    </source>
</evidence>
<keyword evidence="2" id="KW-0732">Signal</keyword>
<dbReference type="PANTHER" id="PTHR43649">
    <property type="entry name" value="ARABINOSE-BINDING PROTEIN-RELATED"/>
    <property type="match status" value="1"/>
</dbReference>
<protein>
    <submittedName>
        <fullName evidence="3">Extracellular solute-binding protein</fullName>
    </submittedName>
</protein>
<dbReference type="PROSITE" id="PS51257">
    <property type="entry name" value="PROKAR_LIPOPROTEIN"/>
    <property type="match status" value="1"/>
</dbReference>